<dbReference type="AlphaFoldDB" id="A0AA39LXD8"/>
<dbReference type="Pfam" id="PF02170">
    <property type="entry name" value="PAZ"/>
    <property type="match status" value="1"/>
</dbReference>
<protein>
    <recommendedName>
        <fullName evidence="1">PAZ domain-containing protein</fullName>
    </recommendedName>
</protein>
<gene>
    <name evidence="2" type="ORF">QR680_006428</name>
</gene>
<dbReference type="InterPro" id="IPR036085">
    <property type="entry name" value="PAZ_dom_sf"/>
</dbReference>
<feature type="domain" description="PAZ" evidence="1">
    <location>
        <begin position="88"/>
        <end position="157"/>
    </location>
</feature>
<dbReference type="Gene3D" id="2.170.260.10">
    <property type="entry name" value="paz domain"/>
    <property type="match status" value="1"/>
</dbReference>
<organism evidence="2 3">
    <name type="scientific">Steinernema hermaphroditum</name>
    <dbReference type="NCBI Taxonomy" id="289476"/>
    <lineage>
        <taxon>Eukaryota</taxon>
        <taxon>Metazoa</taxon>
        <taxon>Ecdysozoa</taxon>
        <taxon>Nematoda</taxon>
        <taxon>Chromadorea</taxon>
        <taxon>Rhabditida</taxon>
        <taxon>Tylenchina</taxon>
        <taxon>Panagrolaimomorpha</taxon>
        <taxon>Strongyloidoidea</taxon>
        <taxon>Steinernematidae</taxon>
        <taxon>Steinernema</taxon>
    </lineage>
</organism>
<accession>A0AA39LXD8</accession>
<sequence>MCFDGVFVVCLTIAYQRIIFCVKLGAGKSVCLSRKNDNPAAGEEDDALLSGDDDHQLRRAVGDMQHGRRGGLGEGPRGDVDALAPAARLHEACCNSTYFRKSDQEMRVADYFRQQYKIDPRAGRLPCTEEKKKRNDDIDYSYYPMDTLRIVKGQRILDKKQTPEIVAIESDAEYVLGFWLTVDQS</sequence>
<dbReference type="SUPFAM" id="SSF101690">
    <property type="entry name" value="PAZ domain"/>
    <property type="match status" value="1"/>
</dbReference>
<dbReference type="Proteomes" id="UP001175271">
    <property type="component" value="Unassembled WGS sequence"/>
</dbReference>
<dbReference type="InterPro" id="IPR003100">
    <property type="entry name" value="PAZ_dom"/>
</dbReference>
<dbReference type="GO" id="GO:0003723">
    <property type="term" value="F:RNA binding"/>
    <property type="evidence" value="ECO:0007669"/>
    <property type="project" value="InterPro"/>
</dbReference>
<proteinExistence type="predicted"/>
<keyword evidence="3" id="KW-1185">Reference proteome</keyword>
<evidence type="ECO:0000313" key="3">
    <source>
        <dbReference type="Proteomes" id="UP001175271"/>
    </source>
</evidence>
<dbReference type="CDD" id="cd02846">
    <property type="entry name" value="PAZ_argonaute_like"/>
    <property type="match status" value="1"/>
</dbReference>
<evidence type="ECO:0000313" key="2">
    <source>
        <dbReference type="EMBL" id="KAK0412819.1"/>
    </source>
</evidence>
<evidence type="ECO:0000259" key="1">
    <source>
        <dbReference type="Pfam" id="PF02170"/>
    </source>
</evidence>
<comment type="caution">
    <text evidence="2">The sequence shown here is derived from an EMBL/GenBank/DDBJ whole genome shotgun (WGS) entry which is preliminary data.</text>
</comment>
<dbReference type="EMBL" id="JAUCMV010000003">
    <property type="protein sequence ID" value="KAK0412819.1"/>
    <property type="molecule type" value="Genomic_DNA"/>
</dbReference>
<reference evidence="2" key="1">
    <citation type="submission" date="2023-06" db="EMBL/GenBank/DDBJ databases">
        <title>Genomic analysis of the entomopathogenic nematode Steinernema hermaphroditum.</title>
        <authorList>
            <person name="Schwarz E.M."/>
            <person name="Heppert J.K."/>
            <person name="Baniya A."/>
            <person name="Schwartz H.T."/>
            <person name="Tan C.-H."/>
            <person name="Antoshechkin I."/>
            <person name="Sternberg P.W."/>
            <person name="Goodrich-Blair H."/>
            <person name="Dillman A.R."/>
        </authorList>
    </citation>
    <scope>NUCLEOTIDE SEQUENCE</scope>
    <source>
        <strain evidence="2">PS9179</strain>
        <tissue evidence="2">Whole animal</tissue>
    </source>
</reference>
<name>A0AA39LXD8_9BILA</name>